<sequence length="64" mass="6622">MKQWGRWLAVIAACALVTVANPFGAEASDTLPAIAPAGSTHGPITGDGDPEILTKKILPQAREP</sequence>
<evidence type="ECO:0000313" key="2">
    <source>
        <dbReference type="EMBL" id="EFM45678.1"/>
    </source>
</evidence>
<feature type="signal peptide" evidence="1">
    <location>
        <begin position="1"/>
        <end position="27"/>
    </location>
</feature>
<dbReference type="STRING" id="871571.HMPREF0580_1485"/>
<dbReference type="EMBL" id="AEET01000033">
    <property type="protein sequence ID" value="EFM45678.1"/>
    <property type="molecule type" value="Genomic_DNA"/>
</dbReference>
<dbReference type="HOGENOM" id="CLU_2862896_0_0_11"/>
<comment type="caution">
    <text evidence="2">The sequence shown here is derived from an EMBL/GenBank/DDBJ whole genome shotgun (WGS) entry which is preliminary data.</text>
</comment>
<dbReference type="AlphaFoldDB" id="E0QRH0"/>
<evidence type="ECO:0000256" key="1">
    <source>
        <dbReference type="SAM" id="SignalP"/>
    </source>
</evidence>
<reference evidence="2" key="1">
    <citation type="submission" date="2010-08" db="EMBL/GenBank/DDBJ databases">
        <authorList>
            <person name="Muzny D."/>
            <person name="Qin X."/>
            <person name="Deng J."/>
            <person name="Jiang H."/>
            <person name="Liu Y."/>
            <person name="Qu J."/>
            <person name="Song X.-Z."/>
            <person name="Zhang L."/>
            <person name="Thornton R."/>
            <person name="Coyle M."/>
            <person name="Francisco L."/>
            <person name="Jackson L."/>
            <person name="Javaid M."/>
            <person name="Korchina V."/>
            <person name="Kovar C."/>
            <person name="Mata R."/>
            <person name="Mathew T."/>
            <person name="Ngo R."/>
            <person name="Nguyen L."/>
            <person name="Nguyen N."/>
            <person name="Okwuonu G."/>
            <person name="Ongeri F."/>
            <person name="Pham C."/>
            <person name="Simmons D."/>
            <person name="Wilczek-Boney K."/>
            <person name="Hale W."/>
            <person name="Jakkamsetti A."/>
            <person name="Pham P."/>
            <person name="Ruth R."/>
            <person name="San Lucas F."/>
            <person name="Warren J."/>
            <person name="Zhang J."/>
            <person name="Zhao Z."/>
            <person name="Zhou C."/>
            <person name="Zhu D."/>
            <person name="Lee S."/>
            <person name="Bess C."/>
            <person name="Blankenburg K."/>
            <person name="Forbes L."/>
            <person name="Fu Q."/>
            <person name="Gubbala S."/>
            <person name="Hirani K."/>
            <person name="Jayaseelan J.C."/>
            <person name="Lara F."/>
            <person name="Munidasa M."/>
            <person name="Palculict T."/>
            <person name="Patil S."/>
            <person name="Pu L.-L."/>
            <person name="Saada N."/>
            <person name="Tang L."/>
            <person name="Weissenberger G."/>
            <person name="Zhu Y."/>
            <person name="Hemphill L."/>
            <person name="Shang Y."/>
            <person name="Youmans B."/>
            <person name="Ayvaz T."/>
            <person name="Ross M."/>
            <person name="Santibanez J."/>
            <person name="Aqrawi P."/>
            <person name="Gross S."/>
            <person name="Joshi V."/>
            <person name="Fowler G."/>
            <person name="Nazareth L."/>
            <person name="Reid J."/>
            <person name="Worley K."/>
            <person name="Petrosino J."/>
            <person name="Highlander S."/>
            <person name="Gibbs R."/>
        </authorList>
    </citation>
    <scope>NUCLEOTIDE SEQUENCE [LARGE SCALE GENOMIC DNA]</scope>
    <source>
        <strain evidence="2">ATCC 35239</strain>
    </source>
</reference>
<protein>
    <submittedName>
        <fullName evidence="2">Uncharacterized protein</fullName>
    </submittedName>
</protein>
<dbReference type="Proteomes" id="UP000003045">
    <property type="component" value="Unassembled WGS sequence"/>
</dbReference>
<dbReference type="RefSeq" id="WP_004016789.1">
    <property type="nucleotide sequence ID" value="NZ_GL405260.1"/>
</dbReference>
<proteinExistence type="predicted"/>
<gene>
    <name evidence="2" type="ORF">HMPREF0580_1485</name>
</gene>
<keyword evidence="1" id="KW-0732">Signal</keyword>
<feature type="chain" id="PRO_5003139189" evidence="1">
    <location>
        <begin position="28"/>
        <end position="64"/>
    </location>
</feature>
<keyword evidence="3" id="KW-1185">Reference proteome</keyword>
<accession>E0QRH0</accession>
<evidence type="ECO:0000313" key="3">
    <source>
        <dbReference type="Proteomes" id="UP000003045"/>
    </source>
</evidence>
<organism evidence="2 3">
    <name type="scientific">Mobiluncus mulieris ATCC 35239</name>
    <dbReference type="NCBI Taxonomy" id="871571"/>
    <lineage>
        <taxon>Bacteria</taxon>
        <taxon>Bacillati</taxon>
        <taxon>Actinomycetota</taxon>
        <taxon>Actinomycetes</taxon>
        <taxon>Actinomycetales</taxon>
        <taxon>Actinomycetaceae</taxon>
        <taxon>Mobiluncus</taxon>
    </lineage>
</organism>
<name>E0QRH0_9ACTO</name>